<protein>
    <submittedName>
        <fullName evidence="3">Pep-cterm sorting domain-containing protein</fullName>
    </submittedName>
</protein>
<dbReference type="InterPro" id="IPR051481">
    <property type="entry name" value="BTB-POZ/Galectin-3-binding"/>
</dbReference>
<reference evidence="3" key="1">
    <citation type="submission" date="2022-10" db="EMBL/GenBank/DDBJ databases">
        <title>Novel sulphate-reducing endosymbionts in the free-living metamonad Anaeramoeba.</title>
        <authorList>
            <person name="Jerlstrom-Hultqvist J."/>
            <person name="Cepicka I."/>
            <person name="Gallot-Lavallee L."/>
            <person name="Salas-Leiva D."/>
            <person name="Curtis B.A."/>
            <person name="Zahonova K."/>
            <person name="Pipaliya S."/>
            <person name="Dacks J."/>
            <person name="Roger A.J."/>
        </authorList>
    </citation>
    <scope>NUCLEOTIDE SEQUENCE</scope>
    <source>
        <strain evidence="3">BMAN</strain>
    </source>
</reference>
<dbReference type="PROSITE" id="PS50097">
    <property type="entry name" value="BTB"/>
    <property type="match status" value="1"/>
</dbReference>
<dbReference type="Proteomes" id="UP001149090">
    <property type="component" value="Unassembled WGS sequence"/>
</dbReference>
<dbReference type="EMBL" id="JAPDFW010000054">
    <property type="protein sequence ID" value="KAJ5078194.1"/>
    <property type="molecule type" value="Genomic_DNA"/>
</dbReference>
<proteinExistence type="predicted"/>
<gene>
    <name evidence="3" type="ORF">M0811_04982</name>
</gene>
<dbReference type="SMART" id="SM00584">
    <property type="entry name" value="TLDc"/>
    <property type="match status" value="1"/>
</dbReference>
<feature type="domain" description="TLDc" evidence="2">
    <location>
        <begin position="290"/>
        <end position="473"/>
    </location>
</feature>
<dbReference type="InterPro" id="IPR011333">
    <property type="entry name" value="SKP1/BTB/POZ_sf"/>
</dbReference>
<organism evidence="3 4">
    <name type="scientific">Anaeramoeba ignava</name>
    <name type="common">Anaerobic marine amoeba</name>
    <dbReference type="NCBI Taxonomy" id="1746090"/>
    <lineage>
        <taxon>Eukaryota</taxon>
        <taxon>Metamonada</taxon>
        <taxon>Anaeramoebidae</taxon>
        <taxon>Anaeramoeba</taxon>
    </lineage>
</organism>
<dbReference type="Pfam" id="PF07534">
    <property type="entry name" value="TLD"/>
    <property type="match status" value="1"/>
</dbReference>
<dbReference type="InterPro" id="IPR000210">
    <property type="entry name" value="BTB/POZ_dom"/>
</dbReference>
<dbReference type="CDD" id="cd14733">
    <property type="entry name" value="BACK"/>
    <property type="match status" value="1"/>
</dbReference>
<accession>A0A9Q0RGX7</accession>
<dbReference type="OrthoDB" id="25620at2759"/>
<evidence type="ECO:0000313" key="3">
    <source>
        <dbReference type="EMBL" id="KAJ5078194.1"/>
    </source>
</evidence>
<feature type="domain" description="BTB" evidence="1">
    <location>
        <begin position="29"/>
        <end position="94"/>
    </location>
</feature>
<evidence type="ECO:0000313" key="4">
    <source>
        <dbReference type="Proteomes" id="UP001149090"/>
    </source>
</evidence>
<dbReference type="Gene3D" id="3.30.710.10">
    <property type="entry name" value="Potassium Channel Kv1.1, Chain A"/>
    <property type="match status" value="1"/>
</dbReference>
<comment type="caution">
    <text evidence="3">The sequence shown here is derived from an EMBL/GenBank/DDBJ whole genome shotgun (WGS) entry which is preliminary data.</text>
</comment>
<sequence length="473" mass="55512">MNKQNWSKILNQEYVRDFERLMEKESTNSNFKIIVGNEKMEFGCSKLILFYRSSFFTNYLTHNETDQVFFPDISPVVMPGIIRYIYTSRITVPTKWIIDFYYAICKFQFNELRNLLFNWIMDHLNSETVLQWFDQIATLKSQPLLQKCFSIISENLPGVFFQEAFLTLKEDSLISILDQFKNSIEFSKEILNCLANWVDRKFHFSNDSQDSKYQMEITHFLSAFLKKIGVKNIDNLESIFFDKNQTLKISHNPDIMECAEFFQEMVTEYDNDGNQKLIFRSQESGIQTSKIINGSMELLNCLKNWLNKDFFLASTLCYSYSPIAEEKLLTKPDFHKWCDNKGPTLVIILTTKGMIFGGYTSVGWKNQFGNCKYFKDSQSFLFSLINPSKKMRKFPIKPGQEDYAVYFDKNLGPVFGFGHDLYVEQSIISGFSNCGFSYYDNVDSSNQQEISVQFFSSEQSYWEIQYLEVYTLL</sequence>
<dbReference type="CDD" id="cd18186">
    <property type="entry name" value="BTB_POZ_ZBTB_KLHL-like"/>
    <property type="match status" value="1"/>
</dbReference>
<dbReference type="PROSITE" id="PS51886">
    <property type="entry name" value="TLDC"/>
    <property type="match status" value="1"/>
</dbReference>
<evidence type="ECO:0000259" key="2">
    <source>
        <dbReference type="PROSITE" id="PS51886"/>
    </source>
</evidence>
<dbReference type="SUPFAM" id="SSF54695">
    <property type="entry name" value="POZ domain"/>
    <property type="match status" value="1"/>
</dbReference>
<dbReference type="InterPro" id="IPR006571">
    <property type="entry name" value="TLDc_dom"/>
</dbReference>
<dbReference type="AlphaFoldDB" id="A0A9Q0RGX7"/>
<evidence type="ECO:0000259" key="1">
    <source>
        <dbReference type="PROSITE" id="PS50097"/>
    </source>
</evidence>
<dbReference type="SMART" id="SM00225">
    <property type="entry name" value="BTB"/>
    <property type="match status" value="1"/>
</dbReference>
<dbReference type="PANTHER" id="PTHR24410:SF23">
    <property type="entry name" value="BTB DOMAIN-CONTAINING PROTEIN-RELATED"/>
    <property type="match status" value="1"/>
</dbReference>
<dbReference type="Gene3D" id="1.25.40.420">
    <property type="match status" value="1"/>
</dbReference>
<dbReference type="Pfam" id="PF00651">
    <property type="entry name" value="BTB"/>
    <property type="match status" value="1"/>
</dbReference>
<name>A0A9Q0RGX7_ANAIG</name>
<keyword evidence="4" id="KW-1185">Reference proteome</keyword>
<dbReference type="PANTHER" id="PTHR24410">
    <property type="entry name" value="HL07962P-RELATED"/>
    <property type="match status" value="1"/>
</dbReference>